<proteinExistence type="predicted"/>
<evidence type="ECO:0000256" key="1">
    <source>
        <dbReference type="SAM" id="SignalP"/>
    </source>
</evidence>
<dbReference type="InterPro" id="IPR029045">
    <property type="entry name" value="ClpP/crotonase-like_dom_sf"/>
</dbReference>
<evidence type="ECO:0000313" key="4">
    <source>
        <dbReference type="Proteomes" id="UP000012043"/>
    </source>
</evidence>
<evidence type="ECO:0000313" key="3">
    <source>
        <dbReference type="EMBL" id="EJI85160.1"/>
    </source>
</evidence>
<dbReference type="EMBL" id="ALAB01000027">
    <property type="protein sequence ID" value="EJI85160.1"/>
    <property type="molecule type" value="Genomic_DNA"/>
</dbReference>
<gene>
    <name evidence="3" type="ORF">AEST_22620</name>
</gene>
<accession>J1YBE2</accession>
<evidence type="ECO:0000259" key="2">
    <source>
        <dbReference type="Pfam" id="PF03572"/>
    </source>
</evidence>
<dbReference type="InterPro" id="IPR005151">
    <property type="entry name" value="Tail-specific_protease"/>
</dbReference>
<dbReference type="Proteomes" id="UP000012043">
    <property type="component" value="Unassembled WGS sequence"/>
</dbReference>
<dbReference type="Gene3D" id="3.90.226.10">
    <property type="entry name" value="2-enoyl-CoA Hydratase, Chain A, domain 1"/>
    <property type="match status" value="1"/>
</dbReference>
<feature type="chain" id="PRO_5003745698" description="Tail specific protease domain-containing protein" evidence="1">
    <location>
        <begin position="19"/>
        <end position="482"/>
    </location>
</feature>
<keyword evidence="1" id="KW-0732">Signal</keyword>
<sequence>MKKIAFFVCLAVSSPLDAAHSPWQQLAKADLDFIYQNLKDNHPGVIDKQNPEFNQWLENGYRQAVDSIEAVSDLDGVLNIQRKYIAGFADGHVDLSFRHQRTRLQWPGFIIQKQGVDTVVTSMADEWPTTLPPIGAVLKQCNGLTPQQLLVQQVLPYHILLPELTAVQINYTPLILRMDGSWQGELLTECEFTYQNNHVVLPLHWRTTSRQQWLQHNESVNTNQDFRLEMFAPEHYWISLPTFTPSVPQQSQLQQITAELEALKHAKVIVFDVRGNGGGNSQWGLDLAIALFGEAHVYDRLLPIMGRGMAYWRASTQNTAMAAEIVQEVAEQFGEDSDITLEFKALASRMAQHTGKDLVPQSLAATKADIKAELSPSLTSARVILLTDAVCASACLDFADFLLPLGALHVGQPTFADTVYMDIRTVELPSKLGSLSIPQKVYRNRPRGHNEPYIPAGKWYYQSNINNTALLRDWLLQQLATE</sequence>
<protein>
    <recommendedName>
        <fullName evidence="2">Tail specific protease domain-containing protein</fullName>
    </recommendedName>
</protein>
<dbReference type="PATRIC" id="fig|1197174.4.peg.2215"/>
<feature type="domain" description="Tail specific protease" evidence="2">
    <location>
        <begin position="238"/>
        <end position="440"/>
    </location>
</feature>
<dbReference type="SUPFAM" id="SSF52096">
    <property type="entry name" value="ClpP/crotonase"/>
    <property type="match status" value="1"/>
</dbReference>
<organism evidence="3 4">
    <name type="scientific">Alishewanella aestuarii B11</name>
    <dbReference type="NCBI Taxonomy" id="1197174"/>
    <lineage>
        <taxon>Bacteria</taxon>
        <taxon>Pseudomonadati</taxon>
        <taxon>Pseudomonadota</taxon>
        <taxon>Gammaproteobacteria</taxon>
        <taxon>Alteromonadales</taxon>
        <taxon>Alteromonadaceae</taxon>
        <taxon>Alishewanella</taxon>
    </lineage>
</organism>
<name>J1YBE2_9ALTE</name>
<comment type="caution">
    <text evidence="3">The sequence shown here is derived from an EMBL/GenBank/DDBJ whole genome shotgun (WGS) entry which is preliminary data.</text>
</comment>
<dbReference type="GO" id="GO:0008236">
    <property type="term" value="F:serine-type peptidase activity"/>
    <property type="evidence" value="ECO:0007669"/>
    <property type="project" value="InterPro"/>
</dbReference>
<dbReference type="GO" id="GO:0006508">
    <property type="term" value="P:proteolysis"/>
    <property type="evidence" value="ECO:0007669"/>
    <property type="project" value="InterPro"/>
</dbReference>
<dbReference type="RefSeq" id="WP_008609127.1">
    <property type="nucleotide sequence ID" value="NZ_ALAB01000027.1"/>
</dbReference>
<feature type="signal peptide" evidence="1">
    <location>
        <begin position="1"/>
        <end position="18"/>
    </location>
</feature>
<keyword evidence="4" id="KW-1185">Reference proteome</keyword>
<dbReference type="Pfam" id="PF03572">
    <property type="entry name" value="Peptidase_S41"/>
    <property type="match status" value="1"/>
</dbReference>
<reference evidence="3 4" key="1">
    <citation type="journal article" date="2012" name="J. Bacteriol.">
        <title>Genome Sequence of Pectin-Degrading Alishewanella aestuarii Strain B11T, Isolated from Tidal Flat Sediment.</title>
        <authorList>
            <person name="Jung J."/>
            <person name="Choi S."/>
            <person name="Chun J."/>
            <person name="Park W."/>
        </authorList>
    </citation>
    <scope>NUCLEOTIDE SEQUENCE [LARGE SCALE GENOMIC DNA]</scope>
    <source>
        <strain evidence="3 4">B11</strain>
    </source>
</reference>
<dbReference type="AlphaFoldDB" id="J1YBE2"/>